<dbReference type="PANTHER" id="PTHR31218">
    <property type="entry name" value="WAT1-RELATED PROTEIN"/>
    <property type="match status" value="1"/>
</dbReference>
<dbReference type="SUPFAM" id="SSF103481">
    <property type="entry name" value="Multidrug resistance efflux transporter EmrE"/>
    <property type="match status" value="1"/>
</dbReference>
<evidence type="ECO:0000256" key="3">
    <source>
        <dbReference type="ARBA" id="ARBA00022989"/>
    </source>
</evidence>
<evidence type="ECO:0008006" key="8">
    <source>
        <dbReference type="Google" id="ProtNLM"/>
    </source>
</evidence>
<feature type="transmembrane region" description="Helical" evidence="5">
    <location>
        <begin position="6"/>
        <end position="39"/>
    </location>
</feature>
<protein>
    <recommendedName>
        <fullName evidence="8">WAT1-related protein</fullName>
    </recommendedName>
</protein>
<dbReference type="Proteomes" id="UP001642360">
    <property type="component" value="Unassembled WGS sequence"/>
</dbReference>
<comment type="caution">
    <text evidence="6">The sequence shown here is derived from an EMBL/GenBank/DDBJ whole genome shotgun (WGS) entry which is preliminary data.</text>
</comment>
<dbReference type="InterPro" id="IPR030184">
    <property type="entry name" value="WAT1-related"/>
</dbReference>
<evidence type="ECO:0000256" key="4">
    <source>
        <dbReference type="ARBA" id="ARBA00023136"/>
    </source>
</evidence>
<evidence type="ECO:0000256" key="2">
    <source>
        <dbReference type="ARBA" id="ARBA00022692"/>
    </source>
</evidence>
<keyword evidence="4 5" id="KW-0472">Membrane</keyword>
<dbReference type="InterPro" id="IPR037185">
    <property type="entry name" value="EmrE-like"/>
</dbReference>
<proteinExistence type="predicted"/>
<accession>A0ABC8RW02</accession>
<sequence>MSKPLAVFIAAVMGITFLGDALYIGSVIGAAIIAVGFYAVTWGKAREEKDVNDNYAAIIAVGFYAVMWGKAKEEKDVKGQEICSFDESSDRVPLLQNTSVHE</sequence>
<evidence type="ECO:0000256" key="5">
    <source>
        <dbReference type="SAM" id="Phobius"/>
    </source>
</evidence>
<reference evidence="6 7" key="1">
    <citation type="submission" date="2024-02" db="EMBL/GenBank/DDBJ databases">
        <authorList>
            <person name="Vignale AGUSTIN F."/>
            <person name="Sosa J E."/>
            <person name="Modenutti C."/>
        </authorList>
    </citation>
    <scope>NUCLEOTIDE SEQUENCE [LARGE SCALE GENOMIC DNA]</scope>
</reference>
<dbReference type="EMBL" id="CAUOFW020001841">
    <property type="protein sequence ID" value="CAK9149161.1"/>
    <property type="molecule type" value="Genomic_DNA"/>
</dbReference>
<organism evidence="6 7">
    <name type="scientific">Ilex paraguariensis</name>
    <name type="common">yerba mate</name>
    <dbReference type="NCBI Taxonomy" id="185542"/>
    <lineage>
        <taxon>Eukaryota</taxon>
        <taxon>Viridiplantae</taxon>
        <taxon>Streptophyta</taxon>
        <taxon>Embryophyta</taxon>
        <taxon>Tracheophyta</taxon>
        <taxon>Spermatophyta</taxon>
        <taxon>Magnoliopsida</taxon>
        <taxon>eudicotyledons</taxon>
        <taxon>Gunneridae</taxon>
        <taxon>Pentapetalae</taxon>
        <taxon>asterids</taxon>
        <taxon>campanulids</taxon>
        <taxon>Aquifoliales</taxon>
        <taxon>Aquifoliaceae</taxon>
        <taxon>Ilex</taxon>
    </lineage>
</organism>
<keyword evidence="2 5" id="KW-0812">Transmembrane</keyword>
<name>A0ABC8RW02_9AQUA</name>
<dbReference type="AlphaFoldDB" id="A0ABC8RW02"/>
<evidence type="ECO:0000313" key="7">
    <source>
        <dbReference type="Proteomes" id="UP001642360"/>
    </source>
</evidence>
<comment type="subcellular location">
    <subcellularLocation>
        <location evidence="1">Membrane</location>
        <topology evidence="1">Multi-pass membrane protein</topology>
    </subcellularLocation>
</comment>
<keyword evidence="7" id="KW-1185">Reference proteome</keyword>
<evidence type="ECO:0000313" key="6">
    <source>
        <dbReference type="EMBL" id="CAK9149161.1"/>
    </source>
</evidence>
<gene>
    <name evidence="6" type="ORF">ILEXP_LOCUS17194</name>
</gene>
<keyword evidence="3 5" id="KW-1133">Transmembrane helix</keyword>
<evidence type="ECO:0000256" key="1">
    <source>
        <dbReference type="ARBA" id="ARBA00004141"/>
    </source>
</evidence>